<evidence type="ECO:0000313" key="2">
    <source>
        <dbReference type="EMBL" id="RGX08259.1"/>
    </source>
</evidence>
<protein>
    <submittedName>
        <fullName evidence="2">Uncharacterized protein</fullName>
    </submittedName>
</protein>
<feature type="signal peptide" evidence="1">
    <location>
        <begin position="1"/>
        <end position="20"/>
    </location>
</feature>
<dbReference type="AlphaFoldDB" id="A0A413EMC2"/>
<dbReference type="RefSeq" id="WP_117514386.1">
    <property type="nucleotide sequence ID" value="NZ_JAQCPI010000022.1"/>
</dbReference>
<feature type="chain" id="PRO_5019022293" evidence="1">
    <location>
        <begin position="21"/>
        <end position="427"/>
    </location>
</feature>
<dbReference type="EMBL" id="QSBI01000022">
    <property type="protein sequence ID" value="RGX08259.1"/>
    <property type="molecule type" value="Genomic_DNA"/>
</dbReference>
<gene>
    <name evidence="2" type="ORF">DWV35_16505</name>
</gene>
<evidence type="ECO:0000313" key="3">
    <source>
        <dbReference type="Proteomes" id="UP000286031"/>
    </source>
</evidence>
<dbReference type="Proteomes" id="UP000286031">
    <property type="component" value="Unassembled WGS sequence"/>
</dbReference>
<proteinExistence type="predicted"/>
<name>A0A413EMC2_BACOV</name>
<evidence type="ECO:0000256" key="1">
    <source>
        <dbReference type="SAM" id="SignalP"/>
    </source>
</evidence>
<organism evidence="2 3">
    <name type="scientific">Bacteroides ovatus</name>
    <dbReference type="NCBI Taxonomy" id="28116"/>
    <lineage>
        <taxon>Bacteria</taxon>
        <taxon>Pseudomonadati</taxon>
        <taxon>Bacteroidota</taxon>
        <taxon>Bacteroidia</taxon>
        <taxon>Bacteroidales</taxon>
        <taxon>Bacteroidaceae</taxon>
        <taxon>Bacteroides</taxon>
    </lineage>
</organism>
<sequence>MRIIVLSLILFYCGTSPIIAQNDYIVTTPSAQEIPVGQEEQFIKSNFPLLPLGKWTPGMKFMFVPSPRSMFLPTLSSYETEKGVDNSLLKHKILTFTGTEEKAQNIPNGTNYSTRFIFECEGGKYYYEIKNMRLEEISEKAPRAGINGLVYLKDVDTAKELLVGKTVYIQAESVRIDDANNYSGYRDIAIPVNTEATITAIGVGSQAYPAKIVFKDMQGHSYYLEVALSRTNSGMDLNDFQGEKRMKYFSNAFSFTNKSLGTIESLKNKYMGMTVYPKKVLPAKRIISFEDKQTESRVHLPRYTVLQIKDIRLSPPGSLAILSLEDNDGAIYELETDLKYDVIVRNENYIEDFFGFEDIHKKYPGITENRWQIISRGDLETGMSTVECRLSIGDPIEIELKKDNRFETWFYNGKTLEFENGTLQRYK</sequence>
<reference evidence="2 3" key="1">
    <citation type="submission" date="2018-08" db="EMBL/GenBank/DDBJ databases">
        <title>A genome reference for cultivated species of the human gut microbiota.</title>
        <authorList>
            <person name="Zou Y."/>
            <person name="Xue W."/>
            <person name="Luo G."/>
        </authorList>
    </citation>
    <scope>NUCLEOTIDE SEQUENCE [LARGE SCALE GENOMIC DNA]</scope>
    <source>
        <strain evidence="2 3">AF04-46</strain>
    </source>
</reference>
<accession>A0A413EMC2</accession>
<keyword evidence="1" id="KW-0732">Signal</keyword>
<comment type="caution">
    <text evidence="2">The sequence shown here is derived from an EMBL/GenBank/DDBJ whole genome shotgun (WGS) entry which is preliminary data.</text>
</comment>